<dbReference type="SUPFAM" id="SSF144091">
    <property type="entry name" value="Rhomboid-like"/>
    <property type="match status" value="1"/>
</dbReference>
<dbReference type="EMBL" id="JH767583">
    <property type="protein sequence ID" value="EON66804.1"/>
    <property type="molecule type" value="Genomic_DNA"/>
</dbReference>
<keyword evidence="4 6" id="KW-0472">Membrane</keyword>
<evidence type="ECO:0000256" key="3">
    <source>
        <dbReference type="ARBA" id="ARBA00022989"/>
    </source>
</evidence>
<dbReference type="GO" id="GO:0016020">
    <property type="term" value="C:membrane"/>
    <property type="evidence" value="ECO:0007669"/>
    <property type="project" value="UniProtKB-SubCell"/>
</dbReference>
<feature type="transmembrane region" description="Helical" evidence="6">
    <location>
        <begin position="87"/>
        <end position="110"/>
    </location>
</feature>
<evidence type="ECO:0008006" key="9">
    <source>
        <dbReference type="Google" id="ProtNLM"/>
    </source>
</evidence>
<dbReference type="GO" id="GO:0004252">
    <property type="term" value="F:serine-type endopeptidase activity"/>
    <property type="evidence" value="ECO:0007669"/>
    <property type="project" value="TreeGrafter"/>
</dbReference>
<feature type="compositionally biased region" description="Basic and acidic residues" evidence="5">
    <location>
        <begin position="258"/>
        <end position="268"/>
    </location>
</feature>
<proteinExistence type="predicted"/>
<name>R7YYD9_CONA1</name>
<feature type="transmembrane region" description="Helical" evidence="6">
    <location>
        <begin position="12"/>
        <end position="29"/>
    </location>
</feature>
<dbReference type="InterPro" id="IPR035952">
    <property type="entry name" value="Rhomboid-like_sf"/>
</dbReference>
<keyword evidence="8" id="KW-1185">Reference proteome</keyword>
<sequence length="284" mass="31234">MLTSGFTNAPVSRFLVFYIVAASFLASITDSKYLIHIHVVPHLWVYRQFWRLLSWQACYTNSTEVLFAAMTLYHLRVIERLWGSRKFASFLLSTAPYTTLLPPLLLALVLRPLTFGHLNHLPAGPTPIVFALLAQFHAAIPSIYRYRIALAGPSTPRTTARAGEGGPSTDGISAITLTSKSLNYLLPLQLAMSQLPGSAISAAIGWAIGHAYRNDLLPGASAWRVPGWVVGERKEERGRFEGLRRRLEGEAGQASGTESRRGSAVEGRRRTLGAAFVEQFRGGE</sequence>
<dbReference type="AlphaFoldDB" id="R7YYD9"/>
<dbReference type="STRING" id="1168221.R7YYD9"/>
<dbReference type="OrthoDB" id="272778at2759"/>
<dbReference type="HOGENOM" id="CLU_057574_0_0_1"/>
<dbReference type="GeneID" id="19903517"/>
<feature type="region of interest" description="Disordered" evidence="5">
    <location>
        <begin position="248"/>
        <end position="268"/>
    </location>
</feature>
<dbReference type="SMART" id="SM01160">
    <property type="entry name" value="DUF1751"/>
    <property type="match status" value="1"/>
</dbReference>
<evidence type="ECO:0000256" key="2">
    <source>
        <dbReference type="ARBA" id="ARBA00022692"/>
    </source>
</evidence>
<dbReference type="PANTHER" id="PTHR43066:SF21">
    <property type="entry name" value="UBIQUITIN-ASSOCIATED DOMAIN-CONTAINING PROTEIN 2"/>
    <property type="match status" value="1"/>
</dbReference>
<dbReference type="OMA" id="RYRQFWR"/>
<evidence type="ECO:0000256" key="5">
    <source>
        <dbReference type="SAM" id="MobiDB-lite"/>
    </source>
</evidence>
<protein>
    <recommendedName>
        <fullName evidence="9">Peptidase S54 rhomboid domain-containing protein</fullName>
    </recommendedName>
</protein>
<organism evidence="7 8">
    <name type="scientific">Coniosporium apollinis (strain CBS 100218)</name>
    <name type="common">Rock-inhabiting black yeast</name>
    <dbReference type="NCBI Taxonomy" id="1168221"/>
    <lineage>
        <taxon>Eukaryota</taxon>
        <taxon>Fungi</taxon>
        <taxon>Dikarya</taxon>
        <taxon>Ascomycota</taxon>
        <taxon>Pezizomycotina</taxon>
        <taxon>Dothideomycetes</taxon>
        <taxon>Dothideomycetes incertae sedis</taxon>
        <taxon>Coniosporium</taxon>
    </lineage>
</organism>
<evidence type="ECO:0000256" key="1">
    <source>
        <dbReference type="ARBA" id="ARBA00004141"/>
    </source>
</evidence>
<keyword evidence="3 6" id="KW-1133">Transmembrane helix</keyword>
<evidence type="ECO:0000256" key="6">
    <source>
        <dbReference type="SAM" id="Phobius"/>
    </source>
</evidence>
<dbReference type="eggNOG" id="KOG4463">
    <property type="taxonomic scope" value="Eukaryota"/>
</dbReference>
<dbReference type="Proteomes" id="UP000016924">
    <property type="component" value="Unassembled WGS sequence"/>
</dbReference>
<accession>R7YYD9</accession>
<evidence type="ECO:0000313" key="8">
    <source>
        <dbReference type="Proteomes" id="UP000016924"/>
    </source>
</evidence>
<evidence type="ECO:0000313" key="7">
    <source>
        <dbReference type="EMBL" id="EON66804.1"/>
    </source>
</evidence>
<dbReference type="RefSeq" id="XP_007782121.1">
    <property type="nucleotide sequence ID" value="XM_007783931.1"/>
</dbReference>
<dbReference type="PANTHER" id="PTHR43066">
    <property type="entry name" value="RHOMBOID-RELATED PROTEIN"/>
    <property type="match status" value="1"/>
</dbReference>
<reference evidence="8" key="1">
    <citation type="submission" date="2012-06" db="EMBL/GenBank/DDBJ databases">
        <title>The genome sequence of Coniosporium apollinis CBS 100218.</title>
        <authorList>
            <consortium name="The Broad Institute Genome Sequencing Platform"/>
            <person name="Cuomo C."/>
            <person name="Gorbushina A."/>
            <person name="Noack S."/>
            <person name="Walker B."/>
            <person name="Young S.K."/>
            <person name="Zeng Q."/>
            <person name="Gargeya S."/>
            <person name="Fitzgerald M."/>
            <person name="Haas B."/>
            <person name="Abouelleil A."/>
            <person name="Alvarado L."/>
            <person name="Arachchi H.M."/>
            <person name="Berlin A.M."/>
            <person name="Chapman S.B."/>
            <person name="Goldberg J."/>
            <person name="Griggs A."/>
            <person name="Gujja S."/>
            <person name="Hansen M."/>
            <person name="Howarth C."/>
            <person name="Imamovic A."/>
            <person name="Larimer J."/>
            <person name="McCowan C."/>
            <person name="Montmayeur A."/>
            <person name="Murphy C."/>
            <person name="Neiman D."/>
            <person name="Pearson M."/>
            <person name="Priest M."/>
            <person name="Roberts A."/>
            <person name="Saif S."/>
            <person name="Shea T."/>
            <person name="Sisk P."/>
            <person name="Sykes S."/>
            <person name="Wortman J."/>
            <person name="Nusbaum C."/>
            <person name="Birren B."/>
        </authorList>
    </citation>
    <scope>NUCLEOTIDE SEQUENCE [LARGE SCALE GENOMIC DNA]</scope>
    <source>
        <strain evidence="8">CBS 100218</strain>
    </source>
</reference>
<evidence type="ECO:0000256" key="4">
    <source>
        <dbReference type="ARBA" id="ARBA00023136"/>
    </source>
</evidence>
<gene>
    <name evidence="7" type="ORF">W97_06206</name>
</gene>
<keyword evidence="2 6" id="KW-0812">Transmembrane</keyword>
<comment type="subcellular location">
    <subcellularLocation>
        <location evidence="1">Membrane</location>
        <topology evidence="1">Multi-pass membrane protein</topology>
    </subcellularLocation>
</comment>